<gene>
    <name evidence="2" type="ORF">SAMN04515666_107126</name>
</gene>
<evidence type="ECO:0000313" key="3">
    <source>
        <dbReference type="Proteomes" id="UP000199664"/>
    </source>
</evidence>
<feature type="coiled-coil region" evidence="1">
    <location>
        <begin position="3"/>
        <end position="65"/>
    </location>
</feature>
<dbReference type="Gene3D" id="6.10.280.50">
    <property type="match status" value="1"/>
</dbReference>
<protein>
    <recommendedName>
        <fullName evidence="4">DUF465 domain-containing protein</fullName>
    </recommendedName>
</protein>
<proteinExistence type="predicted"/>
<name>A0A1H7VIY1_9HYPH</name>
<keyword evidence="1" id="KW-0175">Coiled coil</keyword>
<sequence>MGFELSAEEIEVLQAELARLREEHRDLDSAIDALERLGPINQIQIQRLKKRKLYLRDRISHLEDQLTPDIIA</sequence>
<dbReference type="EMBL" id="FOAN01000007">
    <property type="protein sequence ID" value="SEM09196.1"/>
    <property type="molecule type" value="Genomic_DNA"/>
</dbReference>
<dbReference type="InterPro" id="IPR038444">
    <property type="entry name" value="DUF465_sf"/>
</dbReference>
<dbReference type="STRING" id="1036779.SAMN04515666_107126"/>
<dbReference type="OrthoDB" id="7869924at2"/>
<keyword evidence="3" id="KW-1185">Reference proteome</keyword>
<evidence type="ECO:0000256" key="1">
    <source>
        <dbReference type="SAM" id="Coils"/>
    </source>
</evidence>
<dbReference type="Proteomes" id="UP000199664">
    <property type="component" value="Unassembled WGS sequence"/>
</dbReference>
<dbReference type="AlphaFoldDB" id="A0A1H7VIY1"/>
<dbReference type="InterPro" id="IPR007420">
    <property type="entry name" value="DUF465"/>
</dbReference>
<evidence type="ECO:0000313" key="2">
    <source>
        <dbReference type="EMBL" id="SEM09196.1"/>
    </source>
</evidence>
<accession>A0A1H7VIY1</accession>
<dbReference type="RefSeq" id="WP_091838796.1">
    <property type="nucleotide sequence ID" value="NZ_FOAN01000007.1"/>
</dbReference>
<dbReference type="Pfam" id="PF04325">
    <property type="entry name" value="DUF465"/>
    <property type="match status" value="1"/>
</dbReference>
<evidence type="ECO:0008006" key="4">
    <source>
        <dbReference type="Google" id="ProtNLM"/>
    </source>
</evidence>
<organism evidence="2 3">
    <name type="scientific">Bosea lupini</name>
    <dbReference type="NCBI Taxonomy" id="1036779"/>
    <lineage>
        <taxon>Bacteria</taxon>
        <taxon>Pseudomonadati</taxon>
        <taxon>Pseudomonadota</taxon>
        <taxon>Alphaproteobacteria</taxon>
        <taxon>Hyphomicrobiales</taxon>
        <taxon>Boseaceae</taxon>
        <taxon>Bosea</taxon>
    </lineage>
</organism>
<reference evidence="3" key="1">
    <citation type="submission" date="2016-10" db="EMBL/GenBank/DDBJ databases">
        <authorList>
            <person name="Varghese N."/>
            <person name="Submissions S."/>
        </authorList>
    </citation>
    <scope>NUCLEOTIDE SEQUENCE [LARGE SCALE GENOMIC DNA]</scope>
    <source>
        <strain evidence="3">LMG 26383,CCUG 61248,R- 45681</strain>
    </source>
</reference>